<accession>A0A0A9A5J4</accession>
<feature type="compositionally biased region" description="Low complexity" evidence="1">
    <location>
        <begin position="15"/>
        <end position="26"/>
    </location>
</feature>
<dbReference type="AlphaFoldDB" id="A0A0A9A5J4"/>
<reference evidence="2" key="1">
    <citation type="submission" date="2014-09" db="EMBL/GenBank/DDBJ databases">
        <authorList>
            <person name="Magalhaes I.L.F."/>
            <person name="Oliveira U."/>
            <person name="Santos F.R."/>
            <person name="Vidigal T.H.D.A."/>
            <person name="Brescovit A.D."/>
            <person name="Santos A.J."/>
        </authorList>
    </citation>
    <scope>NUCLEOTIDE SEQUENCE</scope>
    <source>
        <tissue evidence="2">Shoot tissue taken approximately 20 cm above the soil surface</tissue>
    </source>
</reference>
<feature type="region of interest" description="Disordered" evidence="1">
    <location>
        <begin position="1"/>
        <end position="33"/>
    </location>
</feature>
<evidence type="ECO:0000313" key="2">
    <source>
        <dbReference type="EMBL" id="JAD42312.1"/>
    </source>
</evidence>
<evidence type="ECO:0000256" key="1">
    <source>
        <dbReference type="SAM" id="MobiDB-lite"/>
    </source>
</evidence>
<proteinExistence type="predicted"/>
<protein>
    <submittedName>
        <fullName evidence="2">Uncharacterized protein</fullName>
    </submittedName>
</protein>
<reference evidence="2" key="2">
    <citation type="journal article" date="2015" name="Data Brief">
        <title>Shoot transcriptome of the giant reed, Arundo donax.</title>
        <authorList>
            <person name="Barrero R.A."/>
            <person name="Guerrero F.D."/>
            <person name="Moolhuijzen P."/>
            <person name="Goolsby J.A."/>
            <person name="Tidwell J."/>
            <person name="Bellgard S.E."/>
            <person name="Bellgard M.I."/>
        </authorList>
    </citation>
    <scope>NUCLEOTIDE SEQUENCE</scope>
    <source>
        <tissue evidence="2">Shoot tissue taken approximately 20 cm above the soil surface</tissue>
    </source>
</reference>
<organism evidence="2">
    <name type="scientific">Arundo donax</name>
    <name type="common">Giant reed</name>
    <name type="synonym">Donax arundinaceus</name>
    <dbReference type="NCBI Taxonomy" id="35708"/>
    <lineage>
        <taxon>Eukaryota</taxon>
        <taxon>Viridiplantae</taxon>
        <taxon>Streptophyta</taxon>
        <taxon>Embryophyta</taxon>
        <taxon>Tracheophyta</taxon>
        <taxon>Spermatophyta</taxon>
        <taxon>Magnoliopsida</taxon>
        <taxon>Liliopsida</taxon>
        <taxon>Poales</taxon>
        <taxon>Poaceae</taxon>
        <taxon>PACMAD clade</taxon>
        <taxon>Arundinoideae</taxon>
        <taxon>Arundineae</taxon>
        <taxon>Arundo</taxon>
    </lineage>
</organism>
<dbReference type="EMBL" id="GBRH01255583">
    <property type="protein sequence ID" value="JAD42312.1"/>
    <property type="molecule type" value="Transcribed_RNA"/>
</dbReference>
<name>A0A0A9A5J4_ARUDO</name>
<sequence>MGGGRLPGSRANIEGSGSPLSLGLGKKPTRRGR</sequence>